<evidence type="ECO:0000313" key="1">
    <source>
        <dbReference type="EMBL" id="MET3662919.1"/>
    </source>
</evidence>
<reference evidence="1 2" key="1">
    <citation type="submission" date="2024-06" db="EMBL/GenBank/DDBJ databases">
        <title>Genomic Encyclopedia of Type Strains, Phase IV (KMG-IV): sequencing the most valuable type-strain genomes for metagenomic binning, comparative biology and taxonomic classification.</title>
        <authorList>
            <person name="Goeker M."/>
        </authorList>
    </citation>
    <scope>NUCLEOTIDE SEQUENCE [LARGE SCALE GENOMIC DNA]</scope>
    <source>
        <strain evidence="1 2">DSM 19730</strain>
    </source>
</reference>
<proteinExistence type="predicted"/>
<name>A0ABV2KPF8_9HYPH</name>
<dbReference type="RefSeq" id="WP_354152756.1">
    <property type="nucleotide sequence ID" value="NZ_JBEPMN010000016.1"/>
</dbReference>
<evidence type="ECO:0000313" key="2">
    <source>
        <dbReference type="Proteomes" id="UP001549143"/>
    </source>
</evidence>
<dbReference type="InterPro" id="IPR016181">
    <property type="entry name" value="Acyl_CoA_acyltransferase"/>
</dbReference>
<protein>
    <recommendedName>
        <fullName evidence="3">N-acetyltransferase domain-containing protein</fullName>
    </recommendedName>
</protein>
<keyword evidence="2" id="KW-1185">Reference proteome</keyword>
<dbReference type="SUPFAM" id="SSF55729">
    <property type="entry name" value="Acyl-CoA N-acyltransferases (Nat)"/>
    <property type="match status" value="1"/>
</dbReference>
<accession>A0ABV2KPF8</accession>
<dbReference type="Proteomes" id="UP001549143">
    <property type="component" value="Unassembled WGS sequence"/>
</dbReference>
<sequence>MSAIRFLEERDLPVIANMMHRVLRNGKGDAPAALQDYMRGFYLEGPGCGDDLGSLVHVDDDGKVSGFIGVHILPMIYQNRLLRAAISGSLMVEKGNRDPMAGARLLKAFANGPQDLSFSETANHMSTQMWTRLRATPAPQYSLDWIRIIRPSSFVLDMASKRIGLAGLFRPFASAADRLYRKRLPARRVQWAATPAEGLASPGMQVREIDRDTFTSLLEPLTAHFALRPRWADMPLAHMLEDAAQKTGQGNMVLASVTAANGAPVGAFAYYPQKGSVARVLQVLARPGQEGTVIDCLSDHAAARGVAALRGRSQPALLTAMLVRRIAFLPATTTVVHSRDPEIFQAMLNGQAFLNGLAGEEWSRLIGGRFDR</sequence>
<evidence type="ECO:0008006" key="3">
    <source>
        <dbReference type="Google" id="ProtNLM"/>
    </source>
</evidence>
<dbReference type="EMBL" id="JBEPMN010000016">
    <property type="protein sequence ID" value="MET3662919.1"/>
    <property type="molecule type" value="Genomic_DNA"/>
</dbReference>
<comment type="caution">
    <text evidence="1">The sequence shown here is derived from an EMBL/GenBank/DDBJ whole genome shotgun (WGS) entry which is preliminary data.</text>
</comment>
<gene>
    <name evidence="1" type="ORF">ABID44_003270</name>
</gene>
<organism evidence="1 2">
    <name type="scientific">Aquamicrobium ahrensii</name>
    <dbReference type="NCBI Taxonomy" id="469551"/>
    <lineage>
        <taxon>Bacteria</taxon>
        <taxon>Pseudomonadati</taxon>
        <taxon>Pseudomonadota</taxon>
        <taxon>Alphaproteobacteria</taxon>
        <taxon>Hyphomicrobiales</taxon>
        <taxon>Phyllobacteriaceae</taxon>
        <taxon>Aquamicrobium</taxon>
    </lineage>
</organism>